<reference evidence="2" key="1">
    <citation type="submission" date="2018-05" db="EMBL/GenBank/DDBJ databases">
        <authorList>
            <person name="Lanie J.A."/>
            <person name="Ng W.-L."/>
            <person name="Kazmierczak K.M."/>
            <person name="Andrzejewski T.M."/>
            <person name="Davidsen T.M."/>
            <person name="Wayne K.J."/>
            <person name="Tettelin H."/>
            <person name="Glass J.I."/>
            <person name="Rusch D."/>
            <person name="Podicherti R."/>
            <person name="Tsui H.-C.T."/>
            <person name="Winkler M.E."/>
        </authorList>
    </citation>
    <scope>NUCLEOTIDE SEQUENCE</scope>
</reference>
<dbReference type="GO" id="GO:0016757">
    <property type="term" value="F:glycosyltransferase activity"/>
    <property type="evidence" value="ECO:0007669"/>
    <property type="project" value="TreeGrafter"/>
</dbReference>
<feature type="domain" description="Glycosyltransferase subfamily 4-like N-terminal" evidence="1">
    <location>
        <begin position="17"/>
        <end position="153"/>
    </location>
</feature>
<proteinExistence type="predicted"/>
<gene>
    <name evidence="2" type="ORF">METZ01_LOCUS22541</name>
</gene>
<accession>A0A381PUG6</accession>
<dbReference type="CDD" id="cd03794">
    <property type="entry name" value="GT4_WbuB-like"/>
    <property type="match status" value="1"/>
</dbReference>
<dbReference type="AlphaFoldDB" id="A0A381PUG6"/>
<dbReference type="PANTHER" id="PTHR45947:SF3">
    <property type="entry name" value="SULFOQUINOVOSYL TRANSFERASE SQD2"/>
    <property type="match status" value="1"/>
</dbReference>
<dbReference type="Pfam" id="PF13692">
    <property type="entry name" value="Glyco_trans_1_4"/>
    <property type="match status" value="1"/>
</dbReference>
<dbReference type="SUPFAM" id="SSF53756">
    <property type="entry name" value="UDP-Glycosyltransferase/glycogen phosphorylase"/>
    <property type="match status" value="1"/>
</dbReference>
<dbReference type="Pfam" id="PF13439">
    <property type="entry name" value="Glyco_transf_4"/>
    <property type="match status" value="1"/>
</dbReference>
<dbReference type="PANTHER" id="PTHR45947">
    <property type="entry name" value="SULFOQUINOVOSYL TRANSFERASE SQD2"/>
    <property type="match status" value="1"/>
</dbReference>
<dbReference type="InterPro" id="IPR028098">
    <property type="entry name" value="Glyco_trans_4-like_N"/>
</dbReference>
<name>A0A381PUG6_9ZZZZ</name>
<dbReference type="InterPro" id="IPR050194">
    <property type="entry name" value="Glycosyltransferase_grp1"/>
</dbReference>
<evidence type="ECO:0000259" key="1">
    <source>
        <dbReference type="Pfam" id="PF13439"/>
    </source>
</evidence>
<dbReference type="EMBL" id="UINC01001069">
    <property type="protein sequence ID" value="SUZ69687.1"/>
    <property type="molecule type" value="Genomic_DNA"/>
</dbReference>
<protein>
    <recommendedName>
        <fullName evidence="1">Glycosyltransferase subfamily 4-like N-terminal domain-containing protein</fullName>
    </recommendedName>
</protein>
<organism evidence="2">
    <name type="scientific">marine metagenome</name>
    <dbReference type="NCBI Taxonomy" id="408172"/>
    <lineage>
        <taxon>unclassified sequences</taxon>
        <taxon>metagenomes</taxon>
        <taxon>ecological metagenomes</taxon>
    </lineage>
</organism>
<evidence type="ECO:0000313" key="2">
    <source>
        <dbReference type="EMBL" id="SUZ69687.1"/>
    </source>
</evidence>
<sequence length="387" mass="41996">MRILYVAPDQPIPGTQGGSVHVASVADGLAARGHDVHVLAAPGEGGFPSGAVHWYDARPPMGMQKLRLLRSDRVLTRARSVQPDVIIERYYNFGGEGLLAASAVGALAVLEVNAPIIDYAGSPKQWVDRALVVQPMRRWRNWQCTHTDLIVTPLSDIVPESVPRERILEIEWGADTARFHPSAAGVIPFRREAGEIIVVFSGAFRTWHGAIHLVRAVAQLQAAGRHNIKAVFIGDGPELEHVRREASGLTGVIFTGRLPHNQMPACLAAADIGVAPFDVTAFGPLSLGFFWSPLKVFEYMAAGLPVVAPNIDRLSQLIEDGREGVLYDASDATALAGALVELADSVNRQKLAVAARHRAVKHYGWDSHCRKLEQGIREALNRRTSVG</sequence>
<dbReference type="Gene3D" id="3.40.50.2000">
    <property type="entry name" value="Glycogen Phosphorylase B"/>
    <property type="match status" value="2"/>
</dbReference>